<name>A0A1I7YKS3_9BILA</name>
<dbReference type="Proteomes" id="UP000095287">
    <property type="component" value="Unplaced"/>
</dbReference>
<protein>
    <submittedName>
        <fullName evidence="5">FABP domain-containing protein</fullName>
    </submittedName>
</protein>
<keyword evidence="4" id="KW-1185">Reference proteome</keyword>
<evidence type="ECO:0000313" key="4">
    <source>
        <dbReference type="Proteomes" id="UP000095287"/>
    </source>
</evidence>
<sequence length="123" mass="14337">MTVLGYGWLMRKVILFASITKVFKKGSKPETFQFKTLTSKKNVAADNIVFGEKFDSEGLDSYQHHVLFTYDPVKEVVTESRLKIGDPEENTDFYHYHIEGDYLVLNMAWKGVNCKHFYKRMEA</sequence>
<reference evidence="5" key="1">
    <citation type="submission" date="2016-11" db="UniProtKB">
        <authorList>
            <consortium name="WormBaseParasite"/>
        </authorList>
    </citation>
    <scope>IDENTIFICATION</scope>
</reference>
<keyword evidence="3" id="KW-0446">Lipid-binding</keyword>
<dbReference type="PANTHER" id="PTHR22725:SF2">
    <property type="entry name" value="FATTY ACID-BINDING PROTEIN HOMOLOG 1-RELATED"/>
    <property type="match status" value="1"/>
</dbReference>
<evidence type="ECO:0000256" key="1">
    <source>
        <dbReference type="ARBA" id="ARBA00008390"/>
    </source>
</evidence>
<evidence type="ECO:0000313" key="5">
    <source>
        <dbReference type="WBParaSite" id="L893_g17428.t1"/>
    </source>
</evidence>
<dbReference type="WBParaSite" id="L893_g17428.t1">
    <property type="protein sequence ID" value="L893_g17428.t1"/>
    <property type="gene ID" value="L893_g17428"/>
</dbReference>
<evidence type="ECO:0000256" key="2">
    <source>
        <dbReference type="ARBA" id="ARBA00022448"/>
    </source>
</evidence>
<dbReference type="GO" id="GO:0008289">
    <property type="term" value="F:lipid binding"/>
    <property type="evidence" value="ECO:0007669"/>
    <property type="project" value="UniProtKB-KW"/>
</dbReference>
<dbReference type="InterPro" id="IPR012674">
    <property type="entry name" value="Calycin"/>
</dbReference>
<dbReference type="Gene3D" id="2.40.128.20">
    <property type="match status" value="1"/>
</dbReference>
<dbReference type="AlphaFoldDB" id="A0A1I7YKS3"/>
<dbReference type="InterPro" id="IPR040094">
    <property type="entry name" value="Lbp1-4"/>
</dbReference>
<accession>A0A1I7YKS3</accession>
<dbReference type="PANTHER" id="PTHR22725">
    <property type="entry name" value="FATTY ACID-BINDING PROTEIN HOMOLOG 1-RELATED-RELATED"/>
    <property type="match status" value="1"/>
</dbReference>
<keyword evidence="2" id="KW-0813">Transport</keyword>
<organism evidence="4 5">
    <name type="scientific">Steinernema glaseri</name>
    <dbReference type="NCBI Taxonomy" id="37863"/>
    <lineage>
        <taxon>Eukaryota</taxon>
        <taxon>Metazoa</taxon>
        <taxon>Ecdysozoa</taxon>
        <taxon>Nematoda</taxon>
        <taxon>Chromadorea</taxon>
        <taxon>Rhabditida</taxon>
        <taxon>Tylenchina</taxon>
        <taxon>Panagrolaimomorpha</taxon>
        <taxon>Strongyloidoidea</taxon>
        <taxon>Steinernematidae</taxon>
        <taxon>Steinernema</taxon>
    </lineage>
</organism>
<evidence type="ECO:0000256" key="3">
    <source>
        <dbReference type="ARBA" id="ARBA00023121"/>
    </source>
</evidence>
<comment type="similarity">
    <text evidence="1">Belongs to the calycin superfamily. Fatty-acid binding protein (FABP) family.</text>
</comment>
<dbReference type="SUPFAM" id="SSF50814">
    <property type="entry name" value="Lipocalins"/>
    <property type="match status" value="1"/>
</dbReference>
<proteinExistence type="inferred from homology"/>